<reference evidence="1 2" key="1">
    <citation type="submission" date="2017-06" db="EMBL/GenBank/DDBJ databases">
        <title>the draft geome sequence of Illustriluteabacillus marina B3227.</title>
        <authorList>
            <person name="He R.-H."/>
            <person name="Du Z.-J."/>
        </authorList>
    </citation>
    <scope>NUCLEOTIDE SEQUENCE [LARGE SCALE GENOMIC DNA]</scope>
    <source>
        <strain evidence="1 2">B3227</strain>
    </source>
</reference>
<dbReference type="OrthoDB" id="1432909at2"/>
<dbReference type="InterPro" id="IPR022385">
    <property type="entry name" value="Rhs_assc_core"/>
</dbReference>
<gene>
    <name evidence="1" type="ORF">CEY16_12445</name>
</gene>
<dbReference type="AlphaFoldDB" id="A0A2I0QRC8"/>
<organism evidence="1 2">
    <name type="scientific">Halalkalibacillus sediminis</name>
    <dbReference type="NCBI Taxonomy" id="2018042"/>
    <lineage>
        <taxon>Bacteria</taxon>
        <taxon>Bacillati</taxon>
        <taxon>Bacillota</taxon>
        <taxon>Bacilli</taxon>
        <taxon>Bacillales</taxon>
        <taxon>Bacillaceae</taxon>
        <taxon>Halalkalibacillus</taxon>
    </lineage>
</organism>
<dbReference type="InterPro" id="IPR050708">
    <property type="entry name" value="T6SS_VgrG/RHS"/>
</dbReference>
<dbReference type="EMBL" id="PJNH01000004">
    <property type="protein sequence ID" value="PKR76630.1"/>
    <property type="molecule type" value="Genomic_DNA"/>
</dbReference>
<evidence type="ECO:0000313" key="1">
    <source>
        <dbReference type="EMBL" id="PKR76630.1"/>
    </source>
</evidence>
<accession>A0A2I0QRC8</accession>
<feature type="non-terminal residue" evidence="1">
    <location>
        <position position="1"/>
    </location>
</feature>
<dbReference type="Gene3D" id="2.180.10.10">
    <property type="entry name" value="RHS repeat-associated core"/>
    <property type="match status" value="1"/>
</dbReference>
<dbReference type="Proteomes" id="UP000243524">
    <property type="component" value="Unassembled WGS sequence"/>
</dbReference>
<dbReference type="PANTHER" id="PTHR32305:SF15">
    <property type="entry name" value="PROTEIN RHSA-RELATED"/>
    <property type="match status" value="1"/>
</dbReference>
<sequence>MYYHYDGMSSVSELTDRHGDIIERYRYDAFGGLMTGITAPYNTNSYTGHQYDQDTGLVDMQARVYDAKIGRFLQEDTYSGTLDNPLSQNRYAYVMNDPVNFWDPTGRVPEELIGQDSFNHSVRVGTYDEIWKYQLQGIDQIDEWTENYSEVDNGQAITVTWDIVTKELLRYEAKHILNHHDPDGNGYLEPITYDRTKNESFIRFIRDNYELVTTAEELMEQNYEKVIKHGEVPEGSVKVSSASMSFHNPIDKFKQIFNTGTVDIKNLIRMVALNSSSSNIGYGNIDYWKGKAANMVDLNAEPIKRNKQINAAYAEMYLSDPDVYMWAGLATFASKDVGKGMSDVNDLNSLEKLAALQLGLKEEELNRLFELLAAGNRGVYEDIYWQHLAYDELGLREIKDIYIKGEINSQIYDAWKLIDTGKQTNNQDLIWKGTMKLAEYEQTFTLQEPVFSAETDLYQELSILDKMNFPYTTFFKSPTGKGERYRDVSDGNIAELENRMNWIENEVNSYKTWYESSPNEVIYRIRIINDPSIILDNLEDVCRAC</sequence>
<dbReference type="Pfam" id="PF10720">
    <property type="entry name" value="DUF2515"/>
    <property type="match status" value="1"/>
</dbReference>
<proteinExistence type="predicted"/>
<dbReference type="InterPro" id="IPR019658">
    <property type="entry name" value="DUF2515"/>
</dbReference>
<dbReference type="NCBIfam" id="TIGR03696">
    <property type="entry name" value="Rhs_assc_core"/>
    <property type="match status" value="1"/>
</dbReference>
<keyword evidence="2" id="KW-1185">Reference proteome</keyword>
<protein>
    <submittedName>
        <fullName evidence="1">Uncharacterized protein</fullName>
    </submittedName>
</protein>
<dbReference type="PANTHER" id="PTHR32305">
    <property type="match status" value="1"/>
</dbReference>
<dbReference type="RefSeq" id="WP_162297935.1">
    <property type="nucleotide sequence ID" value="NZ_PJNH01000004.1"/>
</dbReference>
<name>A0A2I0QRC8_9BACI</name>
<comment type="caution">
    <text evidence="1">The sequence shown here is derived from an EMBL/GenBank/DDBJ whole genome shotgun (WGS) entry which is preliminary data.</text>
</comment>
<evidence type="ECO:0000313" key="2">
    <source>
        <dbReference type="Proteomes" id="UP000243524"/>
    </source>
</evidence>